<accession>A0ACC2K462</accession>
<sequence>MKGVPVHVWSESVFRKSGDCLGRTLKVDKKTIDKESLVFRRVKVMLGGDVQLPTKLSLWFEDLMTSVAVEEDDVSVVFEGVPGRGSYNMRGMLFASSGSVDEEDNDDVRLTDELSNLKSPSSVDEFNSFSKVGSIVNSSPRALFCLERSTPDDFSSYPSSPVVALGDRGAENRGELQIVPAIAPINSAGFNTPTTSSGHVARNSWRPECSSQYRKSSDILSPIIRLVLYSSDSDDFSSPMKEACADDCDTEPTPISAYEWDS</sequence>
<comment type="caution">
    <text evidence="1">The sequence shown here is derived from an EMBL/GenBank/DDBJ whole genome shotgun (WGS) entry which is preliminary data.</text>
</comment>
<evidence type="ECO:0000313" key="1">
    <source>
        <dbReference type="EMBL" id="KAJ8615874.1"/>
    </source>
</evidence>
<gene>
    <name evidence="1" type="ORF">MRB53_035246</name>
</gene>
<evidence type="ECO:0000313" key="2">
    <source>
        <dbReference type="Proteomes" id="UP001234297"/>
    </source>
</evidence>
<reference evidence="1 2" key="1">
    <citation type="journal article" date="2022" name="Hortic Res">
        <title>A haplotype resolved chromosomal level avocado genome allows analysis of novel avocado genes.</title>
        <authorList>
            <person name="Nath O."/>
            <person name="Fletcher S.J."/>
            <person name="Hayward A."/>
            <person name="Shaw L.M."/>
            <person name="Masouleh A.K."/>
            <person name="Furtado A."/>
            <person name="Henry R.J."/>
            <person name="Mitter N."/>
        </authorList>
    </citation>
    <scope>NUCLEOTIDE SEQUENCE [LARGE SCALE GENOMIC DNA]</scope>
    <source>
        <strain evidence="2">cv. Hass</strain>
    </source>
</reference>
<name>A0ACC2K462_PERAE</name>
<proteinExistence type="predicted"/>
<protein>
    <submittedName>
        <fullName evidence="1">Uncharacterized protein</fullName>
    </submittedName>
</protein>
<keyword evidence="2" id="KW-1185">Reference proteome</keyword>
<organism evidence="1 2">
    <name type="scientific">Persea americana</name>
    <name type="common">Avocado</name>
    <dbReference type="NCBI Taxonomy" id="3435"/>
    <lineage>
        <taxon>Eukaryota</taxon>
        <taxon>Viridiplantae</taxon>
        <taxon>Streptophyta</taxon>
        <taxon>Embryophyta</taxon>
        <taxon>Tracheophyta</taxon>
        <taxon>Spermatophyta</taxon>
        <taxon>Magnoliopsida</taxon>
        <taxon>Magnoliidae</taxon>
        <taxon>Laurales</taxon>
        <taxon>Lauraceae</taxon>
        <taxon>Persea</taxon>
    </lineage>
</organism>
<dbReference type="Proteomes" id="UP001234297">
    <property type="component" value="Chromosome 12"/>
</dbReference>
<dbReference type="EMBL" id="CM056820">
    <property type="protein sequence ID" value="KAJ8615874.1"/>
    <property type="molecule type" value="Genomic_DNA"/>
</dbReference>